<dbReference type="InterPro" id="IPR003439">
    <property type="entry name" value="ABC_transporter-like_ATP-bd"/>
</dbReference>
<dbReference type="PROSITE" id="PS50893">
    <property type="entry name" value="ABC_TRANSPORTER_2"/>
    <property type="match status" value="1"/>
</dbReference>
<dbReference type="Pfam" id="PF00005">
    <property type="entry name" value="ABC_tran"/>
    <property type="match status" value="1"/>
</dbReference>
<keyword evidence="4" id="KW-0378">Hydrolase</keyword>
<feature type="transmembrane region" description="Helical" evidence="8">
    <location>
        <begin position="271"/>
        <end position="291"/>
    </location>
</feature>
<dbReference type="InterPro" id="IPR003593">
    <property type="entry name" value="AAA+_ATPase"/>
</dbReference>
<feature type="domain" description="Peptidase C39" evidence="11">
    <location>
        <begin position="4"/>
        <end position="126"/>
    </location>
</feature>
<dbReference type="InterPro" id="IPR036640">
    <property type="entry name" value="ABC1_TM_sf"/>
</dbReference>
<evidence type="ECO:0000256" key="5">
    <source>
        <dbReference type="ARBA" id="ARBA00022840"/>
    </source>
</evidence>
<evidence type="ECO:0000313" key="13">
    <source>
        <dbReference type="Proteomes" id="UP000697995"/>
    </source>
</evidence>
<feature type="transmembrane region" description="Helical" evidence="8">
    <location>
        <begin position="393"/>
        <end position="418"/>
    </location>
</feature>
<reference evidence="12 13" key="1">
    <citation type="journal article" date="2020" name="Microorganisms">
        <title>Osmotic Adaptation and Compatible Solute Biosynthesis of Phototrophic Bacteria as Revealed from Genome Analyses.</title>
        <authorList>
            <person name="Imhoff J.F."/>
            <person name="Rahn T."/>
            <person name="Kunzel S."/>
            <person name="Keller A."/>
            <person name="Neulinger S.C."/>
        </authorList>
    </citation>
    <scope>NUCLEOTIDE SEQUENCE [LARGE SCALE GENOMIC DNA]</scope>
    <source>
        <strain evidence="12 13">DSM 15382</strain>
    </source>
</reference>
<dbReference type="CDD" id="cd18783">
    <property type="entry name" value="ABC_6TM_PrtD_LapB_HlyB_like"/>
    <property type="match status" value="1"/>
</dbReference>
<dbReference type="PROSITE" id="PS50990">
    <property type="entry name" value="PEPTIDASE_C39"/>
    <property type="match status" value="1"/>
</dbReference>
<dbReference type="InterPro" id="IPR039421">
    <property type="entry name" value="Type_1_exporter"/>
</dbReference>
<comment type="caution">
    <text evidence="12">The sequence shown here is derived from an EMBL/GenBank/DDBJ whole genome shotgun (WGS) entry which is preliminary data.</text>
</comment>
<evidence type="ECO:0000313" key="12">
    <source>
        <dbReference type="EMBL" id="MBK1661033.1"/>
    </source>
</evidence>
<keyword evidence="6 8" id="KW-1133">Transmembrane helix</keyword>
<feature type="domain" description="ABC transmembrane type-1" evidence="10">
    <location>
        <begin position="157"/>
        <end position="438"/>
    </location>
</feature>
<dbReference type="Gene3D" id="1.20.1560.10">
    <property type="entry name" value="ABC transporter type 1, transmembrane domain"/>
    <property type="match status" value="1"/>
</dbReference>
<keyword evidence="7 8" id="KW-0472">Membrane</keyword>
<evidence type="ECO:0000259" key="11">
    <source>
        <dbReference type="PROSITE" id="PS50990"/>
    </source>
</evidence>
<dbReference type="Pfam" id="PF00664">
    <property type="entry name" value="ABC_membrane"/>
    <property type="match status" value="1"/>
</dbReference>
<keyword evidence="3" id="KW-0547">Nucleotide-binding</keyword>
<evidence type="ECO:0000256" key="2">
    <source>
        <dbReference type="ARBA" id="ARBA00022692"/>
    </source>
</evidence>
<dbReference type="PROSITE" id="PS00211">
    <property type="entry name" value="ABC_TRANSPORTER_1"/>
    <property type="match status" value="1"/>
</dbReference>
<keyword evidence="2 8" id="KW-0812">Transmembrane</keyword>
<dbReference type="Gene3D" id="3.40.50.300">
    <property type="entry name" value="P-loop containing nucleotide triphosphate hydrolases"/>
    <property type="match status" value="1"/>
</dbReference>
<dbReference type="PROSITE" id="PS50929">
    <property type="entry name" value="ABC_TM1F"/>
    <property type="match status" value="1"/>
</dbReference>
<feature type="transmembrane region" description="Helical" evidence="8">
    <location>
        <begin position="297"/>
        <end position="317"/>
    </location>
</feature>
<sequence>MAPELTALRCLFLVAMHHGVQLAPEELPPIEGPDMLPPVLRAMRKAGLQARVLRRCGWDKAAGLGTAYPALAVRRDGSWVILVQVVPGPDGQQVAAVLDPATEVAGVQLVPPEQFLEAWDGTLLLCRRRAPALLSEEQPFGFRWFLPEILRHRRFLAGVAMAAILSNLIAFAVPLLFQVLIDKVVAHQSYQTLLVVVLVFVLLAVFDGFFSYARQRLMLLACNRIDARLGARTFRHLLSLPLSFFESHPAGVLARHMQQTEKLRHFLTGRLFQTLLDAALLPVLLVLLSVYSGVLTMVVLGFSAAIALVIAGLVPAFQARLNRLYAAEGARQAYLVETLHNMRAVKSLVMEPARQQAWDGQVAQAVRGHAAVGQVGAAGSVITGVLERLMQMAVLGIGVLQVFDGHLTVGALVAFTMLSNRVTGPLVQIVALINEYQEAALSVRMLGTVMNAPPERSPRQRLARPPISGALRFDGVTFRYPGAATPALDRVSFAVGEGQVIGVVGRSGSGKTTVTRLIQGIHLPQDGLIQLDGVDIRHIDLEHLRRGVGVVLQENLLFRGTLRDNIAAAKPEAPLHEILEAARLAGADEFIARLPLAYDTLVEEGASNFSGGQRQRIAIARALLTRPRLLIFDEATSALDPESEAIIQSNLAEIAAGRTMVIVSHRLASLVRSDAILVLDRGRAVDFAPHAQLLQRCEVYRHLWQQQTQHLQPA</sequence>
<gene>
    <name evidence="12" type="ORF">CKO45_22715</name>
</gene>
<dbReference type="Proteomes" id="UP000697995">
    <property type="component" value="Unassembled WGS sequence"/>
</dbReference>
<name>A0ABS1D2Z0_9PROT</name>
<dbReference type="RefSeq" id="WP_133222638.1">
    <property type="nucleotide sequence ID" value="NZ_SMOA01000264.1"/>
</dbReference>
<proteinExistence type="predicted"/>
<dbReference type="SMART" id="SM00382">
    <property type="entry name" value="AAA"/>
    <property type="match status" value="1"/>
</dbReference>
<feature type="domain" description="ABC transporter" evidence="9">
    <location>
        <begin position="471"/>
        <end position="706"/>
    </location>
</feature>
<keyword evidence="5" id="KW-0067">ATP-binding</keyword>
<dbReference type="InterPro" id="IPR027417">
    <property type="entry name" value="P-loop_NTPase"/>
</dbReference>
<dbReference type="SUPFAM" id="SSF52540">
    <property type="entry name" value="P-loop containing nucleoside triphosphate hydrolases"/>
    <property type="match status" value="1"/>
</dbReference>
<feature type="transmembrane region" description="Helical" evidence="8">
    <location>
        <begin position="189"/>
        <end position="210"/>
    </location>
</feature>
<dbReference type="PANTHER" id="PTHR43394:SF1">
    <property type="entry name" value="ATP-BINDING CASSETTE SUB-FAMILY B MEMBER 10, MITOCHONDRIAL"/>
    <property type="match status" value="1"/>
</dbReference>
<keyword evidence="13" id="KW-1185">Reference proteome</keyword>
<dbReference type="SUPFAM" id="SSF90123">
    <property type="entry name" value="ABC transporter transmembrane region"/>
    <property type="match status" value="1"/>
</dbReference>
<evidence type="ECO:0000256" key="3">
    <source>
        <dbReference type="ARBA" id="ARBA00022741"/>
    </source>
</evidence>
<dbReference type="InterPro" id="IPR011527">
    <property type="entry name" value="ABC1_TM_dom"/>
</dbReference>
<evidence type="ECO:0000256" key="8">
    <source>
        <dbReference type="SAM" id="Phobius"/>
    </source>
</evidence>
<dbReference type="Gene3D" id="3.90.70.10">
    <property type="entry name" value="Cysteine proteinases"/>
    <property type="match status" value="1"/>
</dbReference>
<dbReference type="InterPro" id="IPR005074">
    <property type="entry name" value="Peptidase_C39"/>
</dbReference>
<dbReference type="PANTHER" id="PTHR43394">
    <property type="entry name" value="ATP-DEPENDENT PERMEASE MDL1, MITOCHONDRIAL"/>
    <property type="match status" value="1"/>
</dbReference>
<dbReference type="InterPro" id="IPR017871">
    <property type="entry name" value="ABC_transporter-like_CS"/>
</dbReference>
<evidence type="ECO:0000256" key="4">
    <source>
        <dbReference type="ARBA" id="ARBA00022801"/>
    </source>
</evidence>
<dbReference type="EMBL" id="NRSG01000243">
    <property type="protein sequence ID" value="MBK1661033.1"/>
    <property type="molecule type" value="Genomic_DNA"/>
</dbReference>
<organism evidence="12 13">
    <name type="scientific">Paracraurococcus ruber</name>
    <dbReference type="NCBI Taxonomy" id="77675"/>
    <lineage>
        <taxon>Bacteria</taxon>
        <taxon>Pseudomonadati</taxon>
        <taxon>Pseudomonadota</taxon>
        <taxon>Alphaproteobacteria</taxon>
        <taxon>Acetobacterales</taxon>
        <taxon>Roseomonadaceae</taxon>
        <taxon>Paracraurococcus</taxon>
    </lineage>
</organism>
<protein>
    <submittedName>
        <fullName evidence="12">ABC transporter</fullName>
    </submittedName>
</protein>
<evidence type="ECO:0000259" key="9">
    <source>
        <dbReference type="PROSITE" id="PS50893"/>
    </source>
</evidence>
<evidence type="ECO:0000256" key="7">
    <source>
        <dbReference type="ARBA" id="ARBA00023136"/>
    </source>
</evidence>
<evidence type="ECO:0000259" key="10">
    <source>
        <dbReference type="PROSITE" id="PS50929"/>
    </source>
</evidence>
<comment type="subcellular location">
    <subcellularLocation>
        <location evidence="1">Cell membrane</location>
        <topology evidence="1">Multi-pass membrane protein</topology>
    </subcellularLocation>
</comment>
<feature type="transmembrane region" description="Helical" evidence="8">
    <location>
        <begin position="155"/>
        <end position="177"/>
    </location>
</feature>
<accession>A0ABS1D2Z0</accession>
<evidence type="ECO:0000256" key="6">
    <source>
        <dbReference type="ARBA" id="ARBA00022989"/>
    </source>
</evidence>
<evidence type="ECO:0000256" key="1">
    <source>
        <dbReference type="ARBA" id="ARBA00004651"/>
    </source>
</evidence>